<organism evidence="1 2">
    <name type="scientific">Hyaloscypha bicolor E</name>
    <dbReference type="NCBI Taxonomy" id="1095630"/>
    <lineage>
        <taxon>Eukaryota</taxon>
        <taxon>Fungi</taxon>
        <taxon>Dikarya</taxon>
        <taxon>Ascomycota</taxon>
        <taxon>Pezizomycotina</taxon>
        <taxon>Leotiomycetes</taxon>
        <taxon>Helotiales</taxon>
        <taxon>Hyaloscyphaceae</taxon>
        <taxon>Hyaloscypha</taxon>
        <taxon>Hyaloscypha bicolor</taxon>
    </lineage>
</organism>
<proteinExistence type="predicted"/>
<evidence type="ECO:0008006" key="3">
    <source>
        <dbReference type="Google" id="ProtNLM"/>
    </source>
</evidence>
<name>A0A2J6T9K0_9HELO</name>
<accession>A0A2J6T9K0</accession>
<dbReference type="Proteomes" id="UP000235371">
    <property type="component" value="Unassembled WGS sequence"/>
</dbReference>
<sequence length="315" mass="36214">MDTQKHTHITPLITREDFQAGYMKPGGYSLEDIAAAIIDNVTRPKEELTPRQMEGLRKFKYHGSWNLAQPEDLANLHKFFDIFNDVYFNGVLTGHCKLEWFDSTARGVRRVAWGICELELPRRARDPRFKFEKPWAPIGIRKVDGRYNKAGPSYRVERYLNCLAHEMLHAVFVVYACGCINGCRQKADVAWGIHGGHDDSFLSAAYAIEKVEKVNRDAGYFGLLGLNLDLYRINGVIYKVQEGVNLPPDSELRRLGLDIKELLEDLAVHRKYNAKEYRVKQHARQLMKSNRCLIRNWSVGEECEICHSVLATMRA</sequence>
<dbReference type="EMBL" id="KZ613813">
    <property type="protein sequence ID" value="PMD59706.1"/>
    <property type="molecule type" value="Genomic_DNA"/>
</dbReference>
<dbReference type="OrthoDB" id="5236983at2759"/>
<evidence type="ECO:0000313" key="1">
    <source>
        <dbReference type="EMBL" id="PMD59706.1"/>
    </source>
</evidence>
<dbReference type="RefSeq" id="XP_024736610.1">
    <property type="nucleotide sequence ID" value="XM_024886872.1"/>
</dbReference>
<protein>
    <recommendedName>
        <fullName evidence="3">SprT-like domain-containing protein</fullName>
    </recommendedName>
</protein>
<dbReference type="GeneID" id="36594949"/>
<dbReference type="InParanoid" id="A0A2J6T9K0"/>
<keyword evidence="2" id="KW-1185">Reference proteome</keyword>
<dbReference type="AlphaFoldDB" id="A0A2J6T9K0"/>
<reference evidence="1 2" key="1">
    <citation type="submission" date="2016-04" db="EMBL/GenBank/DDBJ databases">
        <title>A degradative enzymes factory behind the ericoid mycorrhizal symbiosis.</title>
        <authorList>
            <consortium name="DOE Joint Genome Institute"/>
            <person name="Martino E."/>
            <person name="Morin E."/>
            <person name="Grelet G."/>
            <person name="Kuo A."/>
            <person name="Kohler A."/>
            <person name="Daghino S."/>
            <person name="Barry K."/>
            <person name="Choi C."/>
            <person name="Cichocki N."/>
            <person name="Clum A."/>
            <person name="Copeland A."/>
            <person name="Hainaut M."/>
            <person name="Haridas S."/>
            <person name="Labutti K."/>
            <person name="Lindquist E."/>
            <person name="Lipzen A."/>
            <person name="Khouja H.-R."/>
            <person name="Murat C."/>
            <person name="Ohm R."/>
            <person name="Olson A."/>
            <person name="Spatafora J."/>
            <person name="Veneault-Fourrey C."/>
            <person name="Henrissat B."/>
            <person name="Grigoriev I."/>
            <person name="Martin F."/>
            <person name="Perotto S."/>
        </authorList>
    </citation>
    <scope>NUCLEOTIDE SEQUENCE [LARGE SCALE GENOMIC DNA]</scope>
    <source>
        <strain evidence="1 2">E</strain>
    </source>
</reference>
<evidence type="ECO:0000313" key="2">
    <source>
        <dbReference type="Proteomes" id="UP000235371"/>
    </source>
</evidence>
<gene>
    <name evidence="1" type="ORF">K444DRAFT_663740</name>
</gene>